<evidence type="ECO:0000313" key="7">
    <source>
        <dbReference type="Proteomes" id="UP001589568"/>
    </source>
</evidence>
<gene>
    <name evidence="6" type="ORF">ACFFR3_04835</name>
</gene>
<keyword evidence="4" id="KW-0804">Transcription</keyword>
<feature type="domain" description="HTH luxR-type" evidence="5">
    <location>
        <begin position="133"/>
        <end position="188"/>
    </location>
</feature>
<dbReference type="InterPro" id="IPR036388">
    <property type="entry name" value="WH-like_DNA-bd_sf"/>
</dbReference>
<dbReference type="Gene3D" id="1.10.10.10">
    <property type="entry name" value="Winged helix-like DNA-binding domain superfamily/Winged helix DNA-binding domain"/>
    <property type="match status" value="1"/>
</dbReference>
<dbReference type="Pfam" id="PF00196">
    <property type="entry name" value="GerE"/>
    <property type="match status" value="1"/>
</dbReference>
<dbReference type="Gene3D" id="1.10.1740.10">
    <property type="match status" value="1"/>
</dbReference>
<evidence type="ECO:0000259" key="5">
    <source>
        <dbReference type="SMART" id="SM00421"/>
    </source>
</evidence>
<dbReference type="InterPro" id="IPR000792">
    <property type="entry name" value="Tscrpt_reg_LuxR_C"/>
</dbReference>
<protein>
    <submittedName>
        <fullName evidence="6">RNA polymerase sigma factor</fullName>
    </submittedName>
</protein>
<accession>A0ABV5NG91</accession>
<dbReference type="PANTHER" id="PTHR43133">
    <property type="entry name" value="RNA POLYMERASE ECF-TYPE SIGMA FACTO"/>
    <property type="match status" value="1"/>
</dbReference>
<dbReference type="SUPFAM" id="SSF88946">
    <property type="entry name" value="Sigma2 domain of RNA polymerase sigma factors"/>
    <property type="match status" value="1"/>
</dbReference>
<dbReference type="InterPro" id="IPR016032">
    <property type="entry name" value="Sig_transdc_resp-reg_C-effctor"/>
</dbReference>
<keyword evidence="7" id="KW-1185">Reference proteome</keyword>
<dbReference type="PRINTS" id="PR00038">
    <property type="entry name" value="HTHLUXR"/>
</dbReference>
<dbReference type="RefSeq" id="WP_364555025.1">
    <property type="nucleotide sequence ID" value="NZ_JBHMCF010000003.1"/>
</dbReference>
<dbReference type="InterPro" id="IPR039425">
    <property type="entry name" value="RNA_pol_sigma-70-like"/>
</dbReference>
<name>A0ABV5NG91_9ACTN</name>
<evidence type="ECO:0000313" key="6">
    <source>
        <dbReference type="EMBL" id="MFB9468819.1"/>
    </source>
</evidence>
<keyword evidence="3" id="KW-0238">DNA-binding</keyword>
<dbReference type="EMBL" id="JBHMCF010000003">
    <property type="protein sequence ID" value="MFB9468819.1"/>
    <property type="molecule type" value="Genomic_DNA"/>
</dbReference>
<proteinExistence type="predicted"/>
<dbReference type="InterPro" id="IPR014284">
    <property type="entry name" value="RNA_pol_sigma-70_dom"/>
</dbReference>
<dbReference type="PANTHER" id="PTHR43133:SF8">
    <property type="entry name" value="RNA POLYMERASE SIGMA FACTOR HI_1459-RELATED"/>
    <property type="match status" value="1"/>
</dbReference>
<keyword evidence="2" id="KW-0731">Sigma factor</keyword>
<dbReference type="SMART" id="SM00421">
    <property type="entry name" value="HTH_LUXR"/>
    <property type="match status" value="1"/>
</dbReference>
<dbReference type="SUPFAM" id="SSF46894">
    <property type="entry name" value="C-terminal effector domain of the bipartite response regulators"/>
    <property type="match status" value="1"/>
</dbReference>
<reference evidence="6 7" key="1">
    <citation type="submission" date="2024-09" db="EMBL/GenBank/DDBJ databases">
        <authorList>
            <person name="Sun Q."/>
            <person name="Mori K."/>
        </authorList>
    </citation>
    <scope>NUCLEOTIDE SEQUENCE [LARGE SCALE GENOMIC DNA]</scope>
    <source>
        <strain evidence="6 7">JCM 3324</strain>
    </source>
</reference>
<dbReference type="Proteomes" id="UP001589568">
    <property type="component" value="Unassembled WGS sequence"/>
</dbReference>
<keyword evidence="1" id="KW-0805">Transcription regulation</keyword>
<sequence length="196" mass="22410">MASGNPAPLPSAHRREVEQFYRDTVARTRSMVYKRLGGDAQDIDDVTTTVYLKIIDRWSTIRTLQPEKKRLKWLSTTTALVVLEEIRKRSNDRCKTFPERTWEQLTAVLSAPEPADNAIEMKDLYREVWNAVAVLLAGNEQKVIAYDLIGLSTRETARELRITPETVRVHRRNALRKLTGTPEIAHVREVLEKGGS</sequence>
<evidence type="ECO:0000256" key="2">
    <source>
        <dbReference type="ARBA" id="ARBA00023082"/>
    </source>
</evidence>
<evidence type="ECO:0000256" key="1">
    <source>
        <dbReference type="ARBA" id="ARBA00023015"/>
    </source>
</evidence>
<dbReference type="InterPro" id="IPR013325">
    <property type="entry name" value="RNA_pol_sigma_r2"/>
</dbReference>
<organism evidence="6 7">
    <name type="scientific">Nonomuraea salmonea</name>
    <dbReference type="NCBI Taxonomy" id="46181"/>
    <lineage>
        <taxon>Bacteria</taxon>
        <taxon>Bacillati</taxon>
        <taxon>Actinomycetota</taxon>
        <taxon>Actinomycetes</taxon>
        <taxon>Streptosporangiales</taxon>
        <taxon>Streptosporangiaceae</taxon>
        <taxon>Nonomuraea</taxon>
    </lineage>
</organism>
<evidence type="ECO:0000256" key="3">
    <source>
        <dbReference type="ARBA" id="ARBA00023125"/>
    </source>
</evidence>
<evidence type="ECO:0000256" key="4">
    <source>
        <dbReference type="ARBA" id="ARBA00023163"/>
    </source>
</evidence>
<dbReference type="NCBIfam" id="TIGR02937">
    <property type="entry name" value="sigma70-ECF"/>
    <property type="match status" value="1"/>
</dbReference>
<comment type="caution">
    <text evidence="6">The sequence shown here is derived from an EMBL/GenBank/DDBJ whole genome shotgun (WGS) entry which is preliminary data.</text>
</comment>